<name>A0A250J192_9BACT</name>
<feature type="transmembrane region" description="Helical" evidence="2">
    <location>
        <begin position="230"/>
        <end position="251"/>
    </location>
</feature>
<keyword evidence="2" id="KW-0472">Membrane</keyword>
<feature type="domain" description="Glycosyltransferase 2-like" evidence="3">
    <location>
        <begin position="14"/>
        <end position="131"/>
    </location>
</feature>
<organism evidence="4 5">
    <name type="scientific">Cystobacter fuscus</name>
    <dbReference type="NCBI Taxonomy" id="43"/>
    <lineage>
        <taxon>Bacteria</taxon>
        <taxon>Pseudomonadati</taxon>
        <taxon>Myxococcota</taxon>
        <taxon>Myxococcia</taxon>
        <taxon>Myxococcales</taxon>
        <taxon>Cystobacterineae</taxon>
        <taxon>Archangiaceae</taxon>
        <taxon>Cystobacter</taxon>
    </lineage>
</organism>
<dbReference type="AlphaFoldDB" id="A0A250J192"/>
<dbReference type="Pfam" id="PF00535">
    <property type="entry name" value="Glycos_transf_2"/>
    <property type="match status" value="1"/>
</dbReference>
<evidence type="ECO:0000256" key="1">
    <source>
        <dbReference type="ARBA" id="ARBA00038494"/>
    </source>
</evidence>
<dbReference type="Gene3D" id="3.90.550.10">
    <property type="entry name" value="Spore Coat Polysaccharide Biosynthesis Protein SpsA, Chain A"/>
    <property type="match status" value="1"/>
</dbReference>
<gene>
    <name evidence="4" type="ORF">CYFUS_002592</name>
</gene>
<dbReference type="CDD" id="cd02511">
    <property type="entry name" value="Beta4Glucosyltransferase"/>
    <property type="match status" value="1"/>
</dbReference>
<comment type="similarity">
    <text evidence="1">Belongs to the glycosyltransferase 2 family. WaaE/KdtX subfamily.</text>
</comment>
<dbReference type="InterPro" id="IPR029044">
    <property type="entry name" value="Nucleotide-diphossugar_trans"/>
</dbReference>
<evidence type="ECO:0000259" key="3">
    <source>
        <dbReference type="Pfam" id="PF00535"/>
    </source>
</evidence>
<evidence type="ECO:0000313" key="5">
    <source>
        <dbReference type="Proteomes" id="UP000217257"/>
    </source>
</evidence>
<protein>
    <submittedName>
        <fullName evidence="4">Family 2 glycosyl transferase</fullName>
    </submittedName>
</protein>
<accession>A0A250J192</accession>
<dbReference type="Proteomes" id="UP000217257">
    <property type="component" value="Chromosome"/>
</dbReference>
<dbReference type="InterPro" id="IPR001173">
    <property type="entry name" value="Glyco_trans_2-like"/>
</dbReference>
<sequence>MIGPDNPRVLLSAAVMTKDSLRTLPECLDSLDFCDEIVVVDDHSTDGTWEYLQSRGAKVRAFQRKLDTFASHRRAMCAQARGEWVLIVDADEKALPGLGEEIRALLGRGSPRHDAYHVPQKNTLPDHWPRPVYFWTSQKRLLRLAKVRWEDSEWIHVPALHEGKAGRLEHGLSHRSYDSVSHLLRKQISYAQSGAKHFHARGRRASLASAVSHTVGAFFKFYLLKGLCRFGMGGLTVATALAFHVFAKYALLWEMNSGRASAGERARVPGDTHV</sequence>
<reference evidence="4 5" key="1">
    <citation type="submission" date="2017-06" db="EMBL/GenBank/DDBJ databases">
        <title>Sequencing and comparative analysis of myxobacterial genomes.</title>
        <authorList>
            <person name="Rupp O."/>
            <person name="Goesmann A."/>
            <person name="Sogaard-Andersen L."/>
        </authorList>
    </citation>
    <scope>NUCLEOTIDE SEQUENCE [LARGE SCALE GENOMIC DNA]</scope>
    <source>
        <strain evidence="4 5">DSM 52655</strain>
    </source>
</reference>
<evidence type="ECO:0000256" key="2">
    <source>
        <dbReference type="SAM" id="Phobius"/>
    </source>
</evidence>
<proteinExistence type="inferred from homology"/>
<keyword evidence="4" id="KW-0808">Transferase</keyword>
<dbReference type="SUPFAM" id="SSF53448">
    <property type="entry name" value="Nucleotide-diphospho-sugar transferases"/>
    <property type="match status" value="1"/>
</dbReference>
<dbReference type="EMBL" id="CP022098">
    <property type="protein sequence ID" value="ATB37171.1"/>
    <property type="molecule type" value="Genomic_DNA"/>
</dbReference>
<dbReference type="PANTHER" id="PTHR43630">
    <property type="entry name" value="POLY-BETA-1,6-N-ACETYL-D-GLUCOSAMINE SYNTHASE"/>
    <property type="match status" value="1"/>
</dbReference>
<dbReference type="RefSeq" id="WP_095985520.1">
    <property type="nucleotide sequence ID" value="NZ_CP022098.1"/>
</dbReference>
<dbReference type="GO" id="GO:0016740">
    <property type="term" value="F:transferase activity"/>
    <property type="evidence" value="ECO:0007669"/>
    <property type="project" value="UniProtKB-KW"/>
</dbReference>
<keyword evidence="2" id="KW-0812">Transmembrane</keyword>
<keyword evidence="2" id="KW-1133">Transmembrane helix</keyword>
<evidence type="ECO:0000313" key="4">
    <source>
        <dbReference type="EMBL" id="ATB37171.1"/>
    </source>
</evidence>
<dbReference type="PANTHER" id="PTHR43630:SF2">
    <property type="entry name" value="GLYCOSYLTRANSFERASE"/>
    <property type="match status" value="1"/>
</dbReference>
<dbReference type="KEGG" id="cfus:CYFUS_002592"/>